<dbReference type="SUPFAM" id="SSF52172">
    <property type="entry name" value="CheY-like"/>
    <property type="match status" value="1"/>
</dbReference>
<accession>A0A1A8THQ6</accession>
<dbReference type="SUPFAM" id="SSF46785">
    <property type="entry name" value="Winged helix' DNA-binding domain"/>
    <property type="match status" value="1"/>
</dbReference>
<evidence type="ECO:0000313" key="13">
    <source>
        <dbReference type="Proteomes" id="UP000092544"/>
    </source>
</evidence>
<dbReference type="InterPro" id="IPR011006">
    <property type="entry name" value="CheY-like_superfamily"/>
</dbReference>
<name>A0A1A8THQ6_9GAMM</name>
<keyword evidence="5 9" id="KW-0805">Transcription regulation</keyword>
<protein>
    <recommendedName>
        <fullName evidence="9">Transcriptional regulatory protein</fullName>
    </recommendedName>
</protein>
<organism evidence="12 13">
    <name type="scientific">Marinomonas spartinae</name>
    <dbReference type="NCBI Taxonomy" id="1792290"/>
    <lineage>
        <taxon>Bacteria</taxon>
        <taxon>Pseudomonadati</taxon>
        <taxon>Pseudomonadota</taxon>
        <taxon>Gammaproteobacteria</taxon>
        <taxon>Oceanospirillales</taxon>
        <taxon>Oceanospirillaceae</taxon>
        <taxon>Marinomonas</taxon>
    </lineage>
</organism>
<dbReference type="GO" id="GO:0000156">
    <property type="term" value="F:phosphorelay response regulator activity"/>
    <property type="evidence" value="ECO:0007669"/>
    <property type="project" value="TreeGrafter"/>
</dbReference>
<keyword evidence="2 9" id="KW-0963">Cytoplasm</keyword>
<dbReference type="InterPro" id="IPR001789">
    <property type="entry name" value="Sig_transdc_resp-reg_receiver"/>
</dbReference>
<keyword evidence="7 9" id="KW-0010">Activator</keyword>
<dbReference type="GO" id="GO:0003700">
    <property type="term" value="F:DNA-binding transcription factor activity"/>
    <property type="evidence" value="ECO:0007669"/>
    <property type="project" value="InterPro"/>
</dbReference>
<evidence type="ECO:0000256" key="5">
    <source>
        <dbReference type="ARBA" id="ARBA00023015"/>
    </source>
</evidence>
<evidence type="ECO:0000256" key="2">
    <source>
        <dbReference type="ARBA" id="ARBA00022490"/>
    </source>
</evidence>
<evidence type="ECO:0000256" key="7">
    <source>
        <dbReference type="ARBA" id="ARBA00023159"/>
    </source>
</evidence>
<dbReference type="SMART" id="SM00448">
    <property type="entry name" value="REC"/>
    <property type="match status" value="1"/>
</dbReference>
<evidence type="ECO:0000256" key="4">
    <source>
        <dbReference type="ARBA" id="ARBA00023012"/>
    </source>
</evidence>
<dbReference type="InterPro" id="IPR051271">
    <property type="entry name" value="2C-system_Tx_regulators"/>
</dbReference>
<dbReference type="GO" id="GO:0003677">
    <property type="term" value="F:DNA binding"/>
    <property type="evidence" value="ECO:0007669"/>
    <property type="project" value="UniProtKB-KW"/>
</dbReference>
<keyword evidence="3 10" id="KW-0597">Phosphoprotein</keyword>
<keyword evidence="13" id="KW-1185">Reference proteome</keyword>
<dbReference type="RefSeq" id="WP_083200912.1">
    <property type="nucleotide sequence ID" value="NZ_FLOB01000004.1"/>
</dbReference>
<keyword evidence="8 9" id="KW-0804">Transcription</keyword>
<dbReference type="OrthoDB" id="9802426at2"/>
<dbReference type="PANTHER" id="PTHR45526:SF1">
    <property type="entry name" value="TRANSCRIPTIONAL REGULATORY PROTEIN DCUR-RELATED"/>
    <property type="match status" value="1"/>
</dbReference>
<keyword evidence="6 9" id="KW-0238">DNA-binding</keyword>
<dbReference type="EMBL" id="FLOB01000004">
    <property type="protein sequence ID" value="SBS31632.1"/>
    <property type="molecule type" value="Genomic_DNA"/>
</dbReference>
<sequence length="229" mass="25876">MNMIPVMVVEDDIRASYVLENTINQHNEFQVVAVCESVAEALLKADAFSPELIMVDITLPDGDGIDLIRQLKSHNFDGTFIMTTAERETSTIEKAIQLGVMDYLVKPLRMSRVLQALTDYLDLRKQLARSGKIDQEGIDALFRKPVSLANRRKTPKGIDEKTLEVLNEHLETLGENDFTAEEVGNAINLSRITTRRYLEYLEECGQVTMTLDYKTGGRPKQRYTKTSSS</sequence>
<dbReference type="Gene3D" id="3.40.50.2300">
    <property type="match status" value="1"/>
</dbReference>
<feature type="domain" description="Response regulatory" evidence="11">
    <location>
        <begin position="5"/>
        <end position="121"/>
    </location>
</feature>
<dbReference type="STRING" id="1792290.MSP8886_02189"/>
<evidence type="ECO:0000256" key="3">
    <source>
        <dbReference type="ARBA" id="ARBA00022553"/>
    </source>
</evidence>
<dbReference type="AlphaFoldDB" id="A0A1A8THQ6"/>
<evidence type="ECO:0000313" key="12">
    <source>
        <dbReference type="EMBL" id="SBS31632.1"/>
    </source>
</evidence>
<proteinExistence type="predicted"/>
<evidence type="ECO:0000256" key="6">
    <source>
        <dbReference type="ARBA" id="ARBA00023125"/>
    </source>
</evidence>
<dbReference type="InterPro" id="IPR024187">
    <property type="entry name" value="Sig_transdc_resp-reg_cit/mal"/>
</dbReference>
<evidence type="ECO:0000256" key="8">
    <source>
        <dbReference type="ARBA" id="ARBA00023163"/>
    </source>
</evidence>
<dbReference type="Pfam" id="PF00072">
    <property type="entry name" value="Response_reg"/>
    <property type="match status" value="1"/>
</dbReference>
<dbReference type="GO" id="GO:0005737">
    <property type="term" value="C:cytoplasm"/>
    <property type="evidence" value="ECO:0007669"/>
    <property type="project" value="UniProtKB-SubCell"/>
</dbReference>
<dbReference type="InterPro" id="IPR036390">
    <property type="entry name" value="WH_DNA-bd_sf"/>
</dbReference>
<feature type="modified residue" description="4-aspartylphosphate" evidence="10">
    <location>
        <position position="56"/>
    </location>
</feature>
<dbReference type="Proteomes" id="UP000092544">
    <property type="component" value="Unassembled WGS sequence"/>
</dbReference>
<keyword evidence="4 9" id="KW-0902">Two-component regulatory system</keyword>
<reference evidence="12 13" key="1">
    <citation type="submission" date="2016-06" db="EMBL/GenBank/DDBJ databases">
        <authorList>
            <person name="Kjaerup R.B."/>
            <person name="Dalgaard T.S."/>
            <person name="Juul-Madsen H.R."/>
        </authorList>
    </citation>
    <scope>NUCLEOTIDE SEQUENCE [LARGE SCALE GENOMIC DNA]</scope>
    <source>
        <strain evidence="12 13">CECT 8886</strain>
    </source>
</reference>
<evidence type="ECO:0000256" key="9">
    <source>
        <dbReference type="PIRNR" id="PIRNR006171"/>
    </source>
</evidence>
<dbReference type="PROSITE" id="PS50110">
    <property type="entry name" value="RESPONSE_REGULATORY"/>
    <property type="match status" value="1"/>
</dbReference>
<evidence type="ECO:0000259" key="11">
    <source>
        <dbReference type="PROSITE" id="PS50110"/>
    </source>
</evidence>
<gene>
    <name evidence="12" type="primary">citT</name>
    <name evidence="12" type="ORF">MSP8886_02189</name>
</gene>
<evidence type="ECO:0000256" key="1">
    <source>
        <dbReference type="ARBA" id="ARBA00004496"/>
    </source>
</evidence>
<dbReference type="PIRSF" id="PIRSF006171">
    <property type="entry name" value="RR_citrat_malat"/>
    <property type="match status" value="1"/>
</dbReference>
<evidence type="ECO:0000256" key="10">
    <source>
        <dbReference type="PROSITE-ProRule" id="PRU00169"/>
    </source>
</evidence>
<dbReference type="PANTHER" id="PTHR45526">
    <property type="entry name" value="TRANSCRIPTIONAL REGULATORY PROTEIN DPIA"/>
    <property type="match status" value="1"/>
</dbReference>
<comment type="subcellular location">
    <subcellularLocation>
        <location evidence="1 9">Cytoplasm</location>
    </subcellularLocation>
</comment>